<reference evidence="2 3" key="1">
    <citation type="submission" date="2016-10" db="EMBL/GenBank/DDBJ databases">
        <authorList>
            <person name="de Groot N.N."/>
        </authorList>
    </citation>
    <scope>NUCLEOTIDE SEQUENCE [LARGE SCALE GENOMIC DNA]</scope>
    <source>
        <strain evidence="2 3">CGMCC 4.1877</strain>
    </source>
</reference>
<accession>A0A1I4W3A7</accession>
<proteinExistence type="predicted"/>
<dbReference type="AlphaFoldDB" id="A0A1I4W3A7"/>
<feature type="region of interest" description="Disordered" evidence="1">
    <location>
        <begin position="44"/>
        <end position="69"/>
    </location>
</feature>
<protein>
    <submittedName>
        <fullName evidence="2">Uncharacterized protein</fullName>
    </submittedName>
</protein>
<evidence type="ECO:0000313" key="3">
    <source>
        <dbReference type="Proteomes" id="UP000199614"/>
    </source>
</evidence>
<evidence type="ECO:0000313" key="2">
    <source>
        <dbReference type="EMBL" id="SFN08124.1"/>
    </source>
</evidence>
<dbReference type="STRING" id="260086.SAMN05216207_1007164"/>
<sequence>MGAVAQGESGVRLLGGCRVGGPLRAPVGVTVACRDADGWHVRTGRVEGAPPPDRAGVAPTALWHSVPKR</sequence>
<gene>
    <name evidence="2" type="ORF">SAMN05216207_1007164</name>
</gene>
<dbReference type="Proteomes" id="UP000199614">
    <property type="component" value="Unassembled WGS sequence"/>
</dbReference>
<evidence type="ECO:0000256" key="1">
    <source>
        <dbReference type="SAM" id="MobiDB-lite"/>
    </source>
</evidence>
<name>A0A1I4W3A7_PSUAM</name>
<keyword evidence="3" id="KW-1185">Reference proteome</keyword>
<dbReference type="EMBL" id="FOUY01000007">
    <property type="protein sequence ID" value="SFN08124.1"/>
    <property type="molecule type" value="Genomic_DNA"/>
</dbReference>
<organism evidence="2 3">
    <name type="scientific">Pseudonocardia ammonioxydans</name>
    <dbReference type="NCBI Taxonomy" id="260086"/>
    <lineage>
        <taxon>Bacteria</taxon>
        <taxon>Bacillati</taxon>
        <taxon>Actinomycetota</taxon>
        <taxon>Actinomycetes</taxon>
        <taxon>Pseudonocardiales</taxon>
        <taxon>Pseudonocardiaceae</taxon>
        <taxon>Pseudonocardia</taxon>
    </lineage>
</organism>